<feature type="transmembrane region" description="Helical" evidence="6">
    <location>
        <begin position="31"/>
        <end position="53"/>
    </location>
</feature>
<protein>
    <recommendedName>
        <fullName evidence="7">Major facilitator superfamily (MFS) profile domain-containing protein</fullName>
    </recommendedName>
</protein>
<feature type="transmembrane region" description="Helical" evidence="6">
    <location>
        <begin position="399"/>
        <end position="421"/>
    </location>
</feature>
<dbReference type="GO" id="GO:0022857">
    <property type="term" value="F:transmembrane transporter activity"/>
    <property type="evidence" value="ECO:0007669"/>
    <property type="project" value="InterPro"/>
</dbReference>
<gene>
    <name evidence="8" type="ORF">AJ79_03336</name>
</gene>
<comment type="caution">
    <text evidence="8">The sequence shown here is derived from an EMBL/GenBank/DDBJ whole genome shotgun (WGS) entry which is preliminary data.</text>
</comment>
<feature type="transmembrane region" description="Helical" evidence="6">
    <location>
        <begin position="433"/>
        <end position="453"/>
    </location>
</feature>
<name>A0A2B7XYR9_9EURO</name>
<keyword evidence="3 6" id="KW-1133">Transmembrane helix</keyword>
<dbReference type="SUPFAM" id="SSF103473">
    <property type="entry name" value="MFS general substrate transporter"/>
    <property type="match status" value="1"/>
</dbReference>
<sequence length="579" mass="62650">MSSQYPENRENSDIASPANHLSNDGKERIKYPGWGVIIPAMTALHTILFLVALDSTILSTAAPQISAQFQTVKDLGWYGSIYNALRCPFVLLSAKVYNTYNPKWVLLCTTAVFELGSAICGAAPSSPVLIFGRALAGIGAGAVLTGAVVATQHLFEISKRPIAINLLGINFVFSATLGPIFGGILTDSFGWRWCFYINLPLGGAGMIMLAFLLHLPSPSGSSDNRMTLKQNLLKFDPIGSITFLASVICLLLALEWGATKYTWSSPEVVALLTVSVILFGFFIGTQLWTQEERTIPPRIIKQRSITCAVLFSLTTGGASSVVAYYLPFWFQSVKGASATQSAIDTLPLAITTLVGLIASGWITTFVGYYNPVMIVSPIFLAIGSGLLSTWKLTTTSSHLILYQVLHGIGLGLGGQIATLAAQVTFDDDGNDSTIGAALILFSRMLGTAVFISVGQSVFITGLRQRLIKAPGFSYQRIQDLDHTRIRDIFSGEILEMVVRAYNDCIARIFFVGVGLGCVGLLGSAGMEWKRIKKDKQKTVSHDGESQEKDKEFEKVVQQNIKVPEMLTQASNGTASFHSR</sequence>
<feature type="transmembrane region" description="Helical" evidence="6">
    <location>
        <begin position="104"/>
        <end position="124"/>
    </location>
</feature>
<dbReference type="InterPro" id="IPR020846">
    <property type="entry name" value="MFS_dom"/>
</dbReference>
<dbReference type="AlphaFoldDB" id="A0A2B7XYR9"/>
<dbReference type="InterPro" id="IPR036259">
    <property type="entry name" value="MFS_trans_sf"/>
</dbReference>
<dbReference type="Proteomes" id="UP000223968">
    <property type="component" value="Unassembled WGS sequence"/>
</dbReference>
<proteinExistence type="predicted"/>
<dbReference type="EMBL" id="PDNB01000040">
    <property type="protein sequence ID" value="PGH13921.1"/>
    <property type="molecule type" value="Genomic_DNA"/>
</dbReference>
<feature type="transmembrane region" description="Helical" evidence="6">
    <location>
        <begin position="346"/>
        <end position="367"/>
    </location>
</feature>
<evidence type="ECO:0000256" key="1">
    <source>
        <dbReference type="ARBA" id="ARBA00004141"/>
    </source>
</evidence>
<dbReference type="CDD" id="cd17502">
    <property type="entry name" value="MFS_Azr1_MDR_like"/>
    <property type="match status" value="1"/>
</dbReference>
<organism evidence="8 9">
    <name type="scientific">Helicocarpus griseus UAMH5409</name>
    <dbReference type="NCBI Taxonomy" id="1447875"/>
    <lineage>
        <taxon>Eukaryota</taxon>
        <taxon>Fungi</taxon>
        <taxon>Dikarya</taxon>
        <taxon>Ascomycota</taxon>
        <taxon>Pezizomycotina</taxon>
        <taxon>Eurotiomycetes</taxon>
        <taxon>Eurotiomycetidae</taxon>
        <taxon>Onygenales</taxon>
        <taxon>Ajellomycetaceae</taxon>
        <taxon>Helicocarpus</taxon>
    </lineage>
</organism>
<dbReference type="PROSITE" id="PS50850">
    <property type="entry name" value="MFS"/>
    <property type="match status" value="1"/>
</dbReference>
<dbReference type="OrthoDB" id="10021397at2759"/>
<dbReference type="PANTHER" id="PTHR23501">
    <property type="entry name" value="MAJOR FACILITATOR SUPERFAMILY"/>
    <property type="match status" value="1"/>
</dbReference>
<evidence type="ECO:0000313" key="8">
    <source>
        <dbReference type="EMBL" id="PGH13921.1"/>
    </source>
</evidence>
<feature type="transmembrane region" description="Helical" evidence="6">
    <location>
        <begin position="190"/>
        <end position="215"/>
    </location>
</feature>
<evidence type="ECO:0000256" key="6">
    <source>
        <dbReference type="SAM" id="Phobius"/>
    </source>
</evidence>
<dbReference type="Gene3D" id="1.20.1250.20">
    <property type="entry name" value="MFS general substrate transporter like domains"/>
    <property type="match status" value="1"/>
</dbReference>
<evidence type="ECO:0000256" key="4">
    <source>
        <dbReference type="ARBA" id="ARBA00023136"/>
    </source>
</evidence>
<feature type="transmembrane region" description="Helical" evidence="6">
    <location>
        <begin position="162"/>
        <end position="184"/>
    </location>
</feature>
<dbReference type="GO" id="GO:0005886">
    <property type="term" value="C:plasma membrane"/>
    <property type="evidence" value="ECO:0007669"/>
    <property type="project" value="TreeGrafter"/>
</dbReference>
<reference evidence="8 9" key="1">
    <citation type="submission" date="2017-10" db="EMBL/GenBank/DDBJ databases">
        <title>Comparative genomics in systemic dimorphic fungi from Ajellomycetaceae.</title>
        <authorList>
            <person name="Munoz J.F."/>
            <person name="Mcewen J.G."/>
            <person name="Clay O.K."/>
            <person name="Cuomo C.A."/>
        </authorList>
    </citation>
    <scope>NUCLEOTIDE SEQUENCE [LARGE SCALE GENOMIC DNA]</scope>
    <source>
        <strain evidence="8 9">UAMH5409</strain>
    </source>
</reference>
<feature type="region of interest" description="Disordered" evidence="5">
    <location>
        <begin position="1"/>
        <end position="21"/>
    </location>
</feature>
<dbReference type="PANTHER" id="PTHR23501:SF201">
    <property type="entry name" value="MFS AFLATOXIN EFFLUX PUMP"/>
    <property type="match status" value="1"/>
</dbReference>
<evidence type="ECO:0000256" key="3">
    <source>
        <dbReference type="ARBA" id="ARBA00022989"/>
    </source>
</evidence>
<dbReference type="InterPro" id="IPR011701">
    <property type="entry name" value="MFS"/>
</dbReference>
<feature type="transmembrane region" description="Helical" evidence="6">
    <location>
        <begin position="268"/>
        <end position="288"/>
    </location>
</feature>
<keyword evidence="9" id="KW-1185">Reference proteome</keyword>
<dbReference type="Gene3D" id="1.20.1720.10">
    <property type="entry name" value="Multidrug resistance protein D"/>
    <property type="match status" value="1"/>
</dbReference>
<dbReference type="FunFam" id="1.20.1250.20:FF:000196">
    <property type="entry name" value="MFS toxin efflux pump (AflT)"/>
    <property type="match status" value="1"/>
</dbReference>
<keyword evidence="4 6" id="KW-0472">Membrane</keyword>
<feature type="transmembrane region" description="Helical" evidence="6">
    <location>
        <begin position="235"/>
        <end position="256"/>
    </location>
</feature>
<feature type="transmembrane region" description="Helical" evidence="6">
    <location>
        <begin position="308"/>
        <end position="326"/>
    </location>
</feature>
<feature type="transmembrane region" description="Helical" evidence="6">
    <location>
        <begin position="130"/>
        <end position="150"/>
    </location>
</feature>
<comment type="subcellular location">
    <subcellularLocation>
        <location evidence="1">Membrane</location>
        <topology evidence="1">Multi-pass membrane protein</topology>
    </subcellularLocation>
</comment>
<evidence type="ECO:0000259" key="7">
    <source>
        <dbReference type="PROSITE" id="PS50850"/>
    </source>
</evidence>
<dbReference type="Pfam" id="PF07690">
    <property type="entry name" value="MFS_1"/>
    <property type="match status" value="1"/>
</dbReference>
<feature type="domain" description="Major facilitator superfamily (MFS) profile" evidence="7">
    <location>
        <begin position="40"/>
        <end position="531"/>
    </location>
</feature>
<evidence type="ECO:0000256" key="2">
    <source>
        <dbReference type="ARBA" id="ARBA00022692"/>
    </source>
</evidence>
<keyword evidence="2 6" id="KW-0812">Transmembrane</keyword>
<evidence type="ECO:0000313" key="9">
    <source>
        <dbReference type="Proteomes" id="UP000223968"/>
    </source>
</evidence>
<accession>A0A2B7XYR9</accession>
<evidence type="ECO:0000256" key="5">
    <source>
        <dbReference type="SAM" id="MobiDB-lite"/>
    </source>
</evidence>
<feature type="transmembrane region" description="Helical" evidence="6">
    <location>
        <begin position="505"/>
        <end position="526"/>
    </location>
</feature>